<dbReference type="SUPFAM" id="SSF49452">
    <property type="entry name" value="Starch-binding domain-like"/>
    <property type="match status" value="1"/>
</dbReference>
<accession>A0A128F4G8</accession>
<dbReference type="EMBL" id="FIZX01000002">
    <property type="protein sequence ID" value="CZF81176.1"/>
    <property type="molecule type" value="Genomic_DNA"/>
</dbReference>
<name>A0A128F4G8_9GAMM</name>
<dbReference type="PROSITE" id="PS51257">
    <property type="entry name" value="PROKAR_LIPOPROTEIN"/>
    <property type="match status" value="1"/>
</dbReference>
<dbReference type="InterPro" id="IPR013784">
    <property type="entry name" value="Carb-bd-like_fold"/>
</dbReference>
<keyword evidence="3" id="KW-1185">Reference proteome</keyword>
<dbReference type="STRING" id="1796497.GCE9029_02442"/>
<gene>
    <name evidence="2" type="ORF">GCE9029_02442</name>
</gene>
<dbReference type="GO" id="GO:0030246">
    <property type="term" value="F:carbohydrate binding"/>
    <property type="evidence" value="ECO:0007669"/>
    <property type="project" value="InterPro"/>
</dbReference>
<keyword evidence="1" id="KW-0812">Transmembrane</keyword>
<keyword evidence="1" id="KW-0472">Membrane</keyword>
<evidence type="ECO:0000313" key="3">
    <source>
        <dbReference type="Proteomes" id="UP000071641"/>
    </source>
</evidence>
<dbReference type="Proteomes" id="UP000071641">
    <property type="component" value="Unassembled WGS sequence"/>
</dbReference>
<sequence>MNGKRTYYYVYMLMFSLFLAACNGSGEGGSSAGSSSTGSLTLALMDETNEYQFQPSGAVSQASYSHTNSSSQNTLSYTETYSTEFTSTSNTTSEPTLDLEADTFLVQGIGPNGESFDIEANSRGAQVIDGLVVGSWQITVIAKDKNGVEFARGQQSVRVQPSETVTSIVELTMEEGNGTLDFEVLWPKDIALSPNSSIGIKDSEGNDVPVLSVEQLEFDDNYWLLKSKLDSSIESGYYSLVFTVHDGSQGNENAHLATGFAETIRIVANEVTTVRKTLEGVKGIGSIDINVELDVKDSLPIEIIKPESYPKAFTFDSATEFTIDANVPSTDSAYGKIIKSWYINGYLVGIGPTFTFDAATSPLPSTYNGKYISGNYRLDVVAFTLTGDRSGSASYDFEVTGSQIALNNAGSLKGRVYYTTGNSYINDYTLTLTGSEGVSNIYDAQSLGARDSGEFNLENIPSGDYTLTITRDGYFPYSKAITIDSSRVYNAEVIRLAYGYVNTVSGTSGGTFISGIDWNNRQATFEFPEDAFELEDGTEYTGSVRVRHTSVTPSDSSFLDTFPGGFTGITTGIDGEPEEVDIISFGVVAATLTTADNRKVVLRNGKKATVSIAVANPETAPATIPLWHLNEEGNWVEEGEAVLIDGKYVGEVSHFSWWNFDYPCGVTDSGRCPWIRADFNVVDTQGNPAPYANIILKGEGNFGFGKSVVTDHLGRITTKLPFSPTATREQWESISYLISAEQNQPNLDAGEILRSEPTSMQFFLDHTEGVAGYGKPYSRTLVLDGSQAYLTVQAQVDRQWRGVEHNGAAVKVRQPENDAANAEVDIKVSNLGEQELTVSDISVVDTDGIPATNWEVSPTSLTGLGFYAHQNFTVTYSGQNWAQEKAKVVLESNDAGGEFHIPLVTVDRSTLFVQDTLEFDTLNTYDGQMGYCLEVIDPYADPYADGNREETPCIHSTWSERYPVFTGTKTRAYFAFDLSTIPQGAVITSAKLVHNSWNYADANIFLGDQSETLTVEDVASRFASPCKTGNDDCLLAVIPARVNGGSSPEGELNQNGLNALNNAVLNGSVLKLLAMNDDLDSFDWNSSLYLDQLKLEVEFAH</sequence>
<keyword evidence="1" id="KW-1133">Transmembrane helix</keyword>
<dbReference type="RefSeq" id="WP_157487810.1">
    <property type="nucleotide sequence ID" value="NZ_FIZX01000002.1"/>
</dbReference>
<organism evidence="2 3">
    <name type="scientific">Grimontia celer</name>
    <dbReference type="NCBI Taxonomy" id="1796497"/>
    <lineage>
        <taxon>Bacteria</taxon>
        <taxon>Pseudomonadati</taxon>
        <taxon>Pseudomonadota</taxon>
        <taxon>Gammaproteobacteria</taxon>
        <taxon>Vibrionales</taxon>
        <taxon>Vibrionaceae</taxon>
        <taxon>Grimontia</taxon>
    </lineage>
</organism>
<protein>
    <submittedName>
        <fullName evidence="2">Uncharacterized protein</fullName>
    </submittedName>
</protein>
<evidence type="ECO:0000256" key="1">
    <source>
        <dbReference type="SAM" id="Phobius"/>
    </source>
</evidence>
<dbReference type="OrthoDB" id="5846989at2"/>
<evidence type="ECO:0000313" key="2">
    <source>
        <dbReference type="EMBL" id="CZF81176.1"/>
    </source>
</evidence>
<proteinExistence type="predicted"/>
<dbReference type="Gene3D" id="2.60.40.1120">
    <property type="entry name" value="Carboxypeptidase-like, regulatory domain"/>
    <property type="match status" value="1"/>
</dbReference>
<dbReference type="AlphaFoldDB" id="A0A128F4G8"/>
<feature type="transmembrane region" description="Helical" evidence="1">
    <location>
        <begin position="7"/>
        <end position="26"/>
    </location>
</feature>
<reference evidence="3" key="1">
    <citation type="submission" date="2016-02" db="EMBL/GenBank/DDBJ databases">
        <authorList>
            <person name="Rodrigo-Torres Lidia"/>
            <person name="Arahal R.David."/>
        </authorList>
    </citation>
    <scope>NUCLEOTIDE SEQUENCE [LARGE SCALE GENOMIC DNA]</scope>
    <source>
        <strain evidence="3">CECT 9029</strain>
    </source>
</reference>